<proteinExistence type="predicted"/>
<comment type="caution">
    <text evidence="1">The sequence shown here is derived from an EMBL/GenBank/DDBJ whole genome shotgun (WGS) entry which is preliminary data.</text>
</comment>
<gene>
    <name evidence="1" type="ORF">E4633_07300</name>
</gene>
<name>A0A4S1CF24_9BACT</name>
<sequence length="279" mass="30789">MVQTARGLENSEKQQGEEQVMRSISPQITVLSFLICLILPQMGCAPRIPQAAQPTAAFPSSIERTDLIPIGVEISPDVILEADSRGWYWWQANVNTAADAILWPLRVSVSALLAPVALPLCMSTEAYNESYIQQVVQEIKLVENLRSSVVEELRNINGPSNVAAAEQKGGGLPGSQTSASYSSSTRFHSILTLDKIKVYLDNGTVYKETGTGHSFTLILHSRWSLRKLSGREESVSFEVVTVRPCKVQMVDIPLELFLALDGHAKRIVHKLKPPRNIEK</sequence>
<evidence type="ECO:0000313" key="2">
    <source>
        <dbReference type="Proteomes" id="UP000306416"/>
    </source>
</evidence>
<protein>
    <submittedName>
        <fullName evidence="1">Uncharacterized protein</fullName>
    </submittedName>
</protein>
<keyword evidence="2" id="KW-1185">Reference proteome</keyword>
<dbReference type="Proteomes" id="UP000306416">
    <property type="component" value="Unassembled WGS sequence"/>
</dbReference>
<dbReference type="AlphaFoldDB" id="A0A4S1CF24"/>
<reference evidence="1 2" key="1">
    <citation type="submission" date="2019-04" db="EMBL/GenBank/DDBJ databases">
        <title>Geobacter oryzae sp. nov., ferric-reducing bacteria isolated from paddy soil.</title>
        <authorList>
            <person name="Xu Z."/>
            <person name="Masuda Y."/>
            <person name="Itoh H."/>
            <person name="Senoo K."/>
        </authorList>
    </citation>
    <scope>NUCLEOTIDE SEQUENCE [LARGE SCALE GENOMIC DNA]</scope>
    <source>
        <strain evidence="1 2">Red111</strain>
    </source>
</reference>
<dbReference type="EMBL" id="SRSC01000002">
    <property type="protein sequence ID" value="TGU72118.1"/>
    <property type="molecule type" value="Genomic_DNA"/>
</dbReference>
<accession>A0A4S1CF24</accession>
<evidence type="ECO:0000313" key="1">
    <source>
        <dbReference type="EMBL" id="TGU72118.1"/>
    </source>
</evidence>
<organism evidence="1 2">
    <name type="scientific">Geomonas terrae</name>
    <dbReference type="NCBI Taxonomy" id="2562681"/>
    <lineage>
        <taxon>Bacteria</taxon>
        <taxon>Pseudomonadati</taxon>
        <taxon>Thermodesulfobacteriota</taxon>
        <taxon>Desulfuromonadia</taxon>
        <taxon>Geobacterales</taxon>
        <taxon>Geobacteraceae</taxon>
        <taxon>Geomonas</taxon>
    </lineage>
</organism>